<keyword evidence="2" id="KW-1185">Reference proteome</keyword>
<reference evidence="1 2" key="1">
    <citation type="submission" date="2024-09" db="EMBL/GenBank/DDBJ databases">
        <authorList>
            <person name="Sun Q."/>
            <person name="Mori K."/>
        </authorList>
    </citation>
    <scope>NUCLEOTIDE SEQUENCE [LARGE SCALE GENOMIC DNA]</scope>
    <source>
        <strain evidence="1 2">TBRC 1851</strain>
    </source>
</reference>
<gene>
    <name evidence="1" type="ORF">ACFHYQ_05060</name>
</gene>
<accession>A0ABV6TZM7</accession>
<sequence length="373" mass="40158">MDVADLHQIARRFPLVGRPRPACPSLEERIGEISRIAHESTRADDPLPVAGHALNKAALIASDCGLPDLARELCWRHIDLYRNAAPLTVREAGYMLEPVVNLARLLIRSGDGNAAWELLGALHQAVRTNTDADIEGKPLPLSDLTGSLDEHRELCRWMWGVFLSEGTRALLSQGRWQEALAHVEQHKGIGQHLMDGRQVQIVARCLAGDPDSAFTTLKDSTATEPWEKPVAACLTVLCLGFAARPTNSAVANMMDAYLSLGSASEFVVFRTRLGLTVIDLASGTAHRNAERAATRAVSEAVAAGDGYVARDILAHDLCRAVLTDAEERALTSAVRSSGLDQGTIPEHLLADLLPAVETSEAVAARSLAVSIEL</sequence>
<dbReference type="RefSeq" id="WP_394299893.1">
    <property type="nucleotide sequence ID" value="NZ_JBHMQT010000006.1"/>
</dbReference>
<protein>
    <recommendedName>
        <fullName evidence="3">XRE family transcriptional regulator</fullName>
    </recommendedName>
</protein>
<name>A0ABV6TZM7_9ACTN</name>
<evidence type="ECO:0008006" key="3">
    <source>
        <dbReference type="Google" id="ProtNLM"/>
    </source>
</evidence>
<evidence type="ECO:0000313" key="2">
    <source>
        <dbReference type="Proteomes" id="UP001589870"/>
    </source>
</evidence>
<proteinExistence type="predicted"/>
<organism evidence="1 2">
    <name type="scientific">Sphaerimonospora cavernae</name>
    <dbReference type="NCBI Taxonomy" id="1740611"/>
    <lineage>
        <taxon>Bacteria</taxon>
        <taxon>Bacillati</taxon>
        <taxon>Actinomycetota</taxon>
        <taxon>Actinomycetes</taxon>
        <taxon>Streptosporangiales</taxon>
        <taxon>Streptosporangiaceae</taxon>
        <taxon>Sphaerimonospora</taxon>
    </lineage>
</organism>
<dbReference type="SUPFAM" id="SSF48452">
    <property type="entry name" value="TPR-like"/>
    <property type="match status" value="1"/>
</dbReference>
<dbReference type="EMBL" id="JBHMQT010000006">
    <property type="protein sequence ID" value="MFC0861664.1"/>
    <property type="molecule type" value="Genomic_DNA"/>
</dbReference>
<dbReference type="Proteomes" id="UP001589870">
    <property type="component" value="Unassembled WGS sequence"/>
</dbReference>
<evidence type="ECO:0000313" key="1">
    <source>
        <dbReference type="EMBL" id="MFC0861664.1"/>
    </source>
</evidence>
<dbReference type="InterPro" id="IPR011990">
    <property type="entry name" value="TPR-like_helical_dom_sf"/>
</dbReference>
<comment type="caution">
    <text evidence="1">The sequence shown here is derived from an EMBL/GenBank/DDBJ whole genome shotgun (WGS) entry which is preliminary data.</text>
</comment>